<name>S0ELX5_GIBF5</name>
<protein>
    <recommendedName>
        <fullName evidence="3">Protein kinase domain-containing protein</fullName>
    </recommendedName>
</protein>
<dbReference type="HOGENOM" id="CLU_2133715_0_0_1"/>
<dbReference type="EMBL" id="HF679033">
    <property type="protein sequence ID" value="CCT75831.1"/>
    <property type="molecule type" value="Genomic_DNA"/>
</dbReference>
<dbReference type="RefSeq" id="XP_023437877.1">
    <property type="nucleotide sequence ID" value="XM_023570820.1"/>
</dbReference>
<dbReference type="InterPro" id="IPR011009">
    <property type="entry name" value="Kinase-like_dom_sf"/>
</dbReference>
<organism evidence="1 2">
    <name type="scientific">Gibberella fujikuroi (strain CBS 195.34 / IMI 58289 / NRRL A-6831)</name>
    <name type="common">Bakanae and foot rot disease fungus</name>
    <name type="synonym">Fusarium fujikuroi</name>
    <dbReference type="NCBI Taxonomy" id="1279085"/>
    <lineage>
        <taxon>Eukaryota</taxon>
        <taxon>Fungi</taxon>
        <taxon>Dikarya</taxon>
        <taxon>Ascomycota</taxon>
        <taxon>Pezizomycotina</taxon>
        <taxon>Sordariomycetes</taxon>
        <taxon>Hypocreomycetidae</taxon>
        <taxon>Hypocreales</taxon>
        <taxon>Nectriaceae</taxon>
        <taxon>Fusarium</taxon>
        <taxon>Fusarium fujikuroi species complex</taxon>
    </lineage>
</organism>
<evidence type="ECO:0000313" key="2">
    <source>
        <dbReference type="Proteomes" id="UP000016800"/>
    </source>
</evidence>
<dbReference type="SUPFAM" id="SSF56112">
    <property type="entry name" value="Protein kinase-like (PK-like)"/>
    <property type="match status" value="1"/>
</dbReference>
<dbReference type="Gene3D" id="1.10.510.10">
    <property type="entry name" value="Transferase(Phosphotransferase) domain 1"/>
    <property type="match status" value="1"/>
</dbReference>
<gene>
    <name evidence="1" type="ORF">FFUJ_11873</name>
</gene>
<dbReference type="VEuPathDB" id="FungiDB:FFUJ_11873"/>
<evidence type="ECO:0008006" key="3">
    <source>
        <dbReference type="Google" id="ProtNLM"/>
    </source>
</evidence>
<dbReference type="GeneID" id="35405333"/>
<keyword evidence="2" id="KW-1185">Reference proteome</keyword>
<evidence type="ECO:0000313" key="1">
    <source>
        <dbReference type="EMBL" id="CCT75831.1"/>
    </source>
</evidence>
<sequence>MSGDISTGNVLIFSDDTLRICDFTSSALASELSMMERELYAVGSAIYEITEWKFPYAGIDGDIWDIVEAGIAPVIGIENTARGIIYRCWKFGYDSASAVLGDLTALLKEVPTD</sequence>
<accession>S0ELX5</accession>
<dbReference type="AlphaFoldDB" id="S0ELX5"/>
<dbReference type="STRING" id="1279085.S0ELX5"/>
<dbReference type="Proteomes" id="UP000016800">
    <property type="component" value="Chromosome XI"/>
</dbReference>
<reference evidence="2" key="1">
    <citation type="journal article" date="2013" name="PLoS Pathog.">
        <title>Deciphering the cryptic genome: genome-wide analyses of the rice pathogen Fusarium fujikuroi reveal complex regulation of secondary metabolism and novel metabolites.</title>
        <authorList>
            <person name="Wiemann P."/>
            <person name="Sieber C.M."/>
            <person name="von Bargen K.W."/>
            <person name="Studt L."/>
            <person name="Niehaus E.M."/>
            <person name="Espino J.J."/>
            <person name="Huss K."/>
            <person name="Michielse C.B."/>
            <person name="Albermann S."/>
            <person name="Wagner D."/>
            <person name="Bergner S.V."/>
            <person name="Connolly L.R."/>
            <person name="Fischer A."/>
            <person name="Reuter G."/>
            <person name="Kleigrewe K."/>
            <person name="Bald T."/>
            <person name="Wingfield B.D."/>
            <person name="Ophir R."/>
            <person name="Freeman S."/>
            <person name="Hippler M."/>
            <person name="Smith K.M."/>
            <person name="Brown D.W."/>
            <person name="Proctor R.H."/>
            <person name="Munsterkotter M."/>
            <person name="Freitag M."/>
            <person name="Humpf H.U."/>
            <person name="Guldener U."/>
            <person name="Tudzynski B."/>
        </authorList>
    </citation>
    <scope>NUCLEOTIDE SEQUENCE [LARGE SCALE GENOMIC DNA]</scope>
    <source>
        <strain evidence="2">CBS 195.34 / IMI 58289 / NRRL A-6831</strain>
    </source>
</reference>
<proteinExistence type="predicted"/>